<gene>
    <name evidence="1" type="ordered locus">Calni_0712</name>
</gene>
<evidence type="ECO:0008006" key="3">
    <source>
        <dbReference type="Google" id="ProtNLM"/>
    </source>
</evidence>
<name>E4TGE2_CALNY</name>
<evidence type="ECO:0000313" key="1">
    <source>
        <dbReference type="EMBL" id="ADR18623.1"/>
    </source>
</evidence>
<dbReference type="HOGENOM" id="CLU_179376_0_1_0"/>
<dbReference type="STRING" id="768670.Calni_0712"/>
<reference evidence="1 2" key="2">
    <citation type="journal article" date="2011" name="Stand. Genomic Sci.">
        <title>Complete genome sequence of Calditerrivibrio nitroreducens type strain (Yu37-1).</title>
        <authorList>
            <person name="Pitluck S."/>
            <person name="Sikorski J."/>
            <person name="Zeytun A."/>
            <person name="Lapidus A."/>
            <person name="Nolan M."/>
            <person name="Lucas S."/>
            <person name="Hammon N."/>
            <person name="Deshpande S."/>
            <person name="Cheng J.F."/>
            <person name="Tapia R."/>
            <person name="Han C."/>
            <person name="Goodwin L."/>
            <person name="Liolios K."/>
            <person name="Pagani I."/>
            <person name="Ivanova N."/>
            <person name="Mavromatis K."/>
            <person name="Pati A."/>
            <person name="Chen A."/>
            <person name="Palaniappan K."/>
            <person name="Hauser L."/>
            <person name="Chang Y.J."/>
            <person name="Jeffries C.D."/>
            <person name="Detter J.C."/>
            <person name="Brambilla E."/>
            <person name="Djao O.D."/>
            <person name="Rohde M."/>
            <person name="Spring S."/>
            <person name="Goker M."/>
            <person name="Woyke T."/>
            <person name="Bristow J."/>
            <person name="Eisen J.A."/>
            <person name="Markowitz V."/>
            <person name="Hugenholtz P."/>
            <person name="Kyrpides N.C."/>
            <person name="Klenk H.P."/>
            <person name="Land M."/>
        </authorList>
    </citation>
    <scope>NUCLEOTIDE SEQUENCE [LARGE SCALE GENOMIC DNA]</scope>
    <source>
        <strain evidence="2">DSM 19672 / NBRC 101217 / Yu37-1</strain>
    </source>
</reference>
<dbReference type="Proteomes" id="UP000007039">
    <property type="component" value="Chromosome"/>
</dbReference>
<evidence type="ECO:0000313" key="2">
    <source>
        <dbReference type="Proteomes" id="UP000007039"/>
    </source>
</evidence>
<dbReference type="AlphaFoldDB" id="E4TGE2"/>
<dbReference type="RefSeq" id="WP_013450836.1">
    <property type="nucleotide sequence ID" value="NC_014758.1"/>
</dbReference>
<dbReference type="eggNOG" id="COG5450">
    <property type="taxonomic scope" value="Bacteria"/>
</dbReference>
<keyword evidence="2" id="KW-1185">Reference proteome</keyword>
<reference key="1">
    <citation type="submission" date="2010-11" db="EMBL/GenBank/DDBJ databases">
        <title>The complete genome of chromosome of Calditerrivibrio nitroreducens DSM 19672.</title>
        <authorList>
            <consortium name="US DOE Joint Genome Institute (JGI-PGF)"/>
            <person name="Lucas S."/>
            <person name="Copeland A."/>
            <person name="Lapidus A."/>
            <person name="Bruce D."/>
            <person name="Goodwin L."/>
            <person name="Pitluck S."/>
            <person name="Kyrpides N."/>
            <person name="Mavromatis K."/>
            <person name="Ivanova N."/>
            <person name="Mikhailova N."/>
            <person name="Zeytun A."/>
            <person name="Brettin T."/>
            <person name="Detter J.C."/>
            <person name="Tapia R."/>
            <person name="Han C."/>
            <person name="Land M."/>
            <person name="Hauser L."/>
            <person name="Markowitz V."/>
            <person name="Cheng J.-F."/>
            <person name="Hugenholtz P."/>
            <person name="Woyke T."/>
            <person name="Wu D."/>
            <person name="Spring S."/>
            <person name="Schroeder M."/>
            <person name="Brambilla E."/>
            <person name="Klenk H.-P."/>
            <person name="Eisen J.A."/>
        </authorList>
    </citation>
    <scope>NUCLEOTIDE SEQUENCE [LARGE SCALE GENOMIC DNA]</scope>
    <source>
        <strain>DSM 19672</strain>
    </source>
</reference>
<proteinExistence type="predicted"/>
<organism evidence="1 2">
    <name type="scientific">Calditerrivibrio nitroreducens (strain DSM 19672 / NBRC 101217 / Yu37-1)</name>
    <dbReference type="NCBI Taxonomy" id="768670"/>
    <lineage>
        <taxon>Bacteria</taxon>
        <taxon>Pseudomonadati</taxon>
        <taxon>Deferribacterota</taxon>
        <taxon>Deferribacteres</taxon>
        <taxon>Deferribacterales</taxon>
        <taxon>Calditerrivibrionaceae</taxon>
    </lineage>
</organism>
<dbReference type="InterPro" id="IPR019239">
    <property type="entry name" value="VapB_antitoxin"/>
</dbReference>
<dbReference type="OrthoDB" id="9805830at2"/>
<accession>E4TGE2</accession>
<sequence length="66" mass="7831">MRTNIVIDDKLLEEAMKLSNIKSKKELVNTALREFVENLKRKNIKELKGKIKFKDDYDYKSMRIGV</sequence>
<dbReference type="Pfam" id="PF09957">
    <property type="entry name" value="VapB_antitoxin"/>
    <property type="match status" value="1"/>
</dbReference>
<protein>
    <recommendedName>
        <fullName evidence="3">DUF2191 domain-containing protein</fullName>
    </recommendedName>
</protein>
<dbReference type="KEGG" id="cni:Calni_0712"/>
<dbReference type="EMBL" id="CP002347">
    <property type="protein sequence ID" value="ADR18623.1"/>
    <property type="molecule type" value="Genomic_DNA"/>
</dbReference>